<comment type="caution">
    <text evidence="3">The sequence shown here is derived from an EMBL/GenBank/DDBJ whole genome shotgun (WGS) entry which is preliminary data.</text>
</comment>
<organism evidence="3 4">
    <name type="scientific">Dovyalis caffra</name>
    <dbReference type="NCBI Taxonomy" id="77055"/>
    <lineage>
        <taxon>Eukaryota</taxon>
        <taxon>Viridiplantae</taxon>
        <taxon>Streptophyta</taxon>
        <taxon>Embryophyta</taxon>
        <taxon>Tracheophyta</taxon>
        <taxon>Spermatophyta</taxon>
        <taxon>Magnoliopsida</taxon>
        <taxon>eudicotyledons</taxon>
        <taxon>Gunneridae</taxon>
        <taxon>Pentapetalae</taxon>
        <taxon>rosids</taxon>
        <taxon>fabids</taxon>
        <taxon>Malpighiales</taxon>
        <taxon>Salicaceae</taxon>
        <taxon>Flacourtieae</taxon>
        <taxon>Dovyalis</taxon>
    </lineage>
</organism>
<dbReference type="InterPro" id="IPR036047">
    <property type="entry name" value="F-box-like_dom_sf"/>
</dbReference>
<dbReference type="Gene3D" id="1.20.1280.50">
    <property type="match status" value="1"/>
</dbReference>
<accession>A0AAV1SK46</accession>
<feature type="compositionally biased region" description="Low complexity" evidence="1">
    <location>
        <begin position="29"/>
        <end position="40"/>
    </location>
</feature>
<dbReference type="PANTHER" id="PTHR35546:SF128">
    <property type="entry name" value="F-BOX ASSOCIATED DOMAIN-CONTAINING PROTEIN"/>
    <property type="match status" value="1"/>
</dbReference>
<evidence type="ECO:0000259" key="2">
    <source>
        <dbReference type="Pfam" id="PF00646"/>
    </source>
</evidence>
<reference evidence="3 4" key="1">
    <citation type="submission" date="2024-01" db="EMBL/GenBank/DDBJ databases">
        <authorList>
            <person name="Waweru B."/>
        </authorList>
    </citation>
    <scope>NUCLEOTIDE SEQUENCE [LARGE SCALE GENOMIC DNA]</scope>
</reference>
<evidence type="ECO:0000313" key="3">
    <source>
        <dbReference type="EMBL" id="CAK7351285.1"/>
    </source>
</evidence>
<keyword evidence="4" id="KW-1185">Reference proteome</keyword>
<feature type="region of interest" description="Disordered" evidence="1">
    <location>
        <begin position="19"/>
        <end position="40"/>
    </location>
</feature>
<dbReference type="Pfam" id="PF00646">
    <property type="entry name" value="F-box"/>
    <property type="match status" value="1"/>
</dbReference>
<dbReference type="EMBL" id="CAWUPB010001184">
    <property type="protein sequence ID" value="CAK7351285.1"/>
    <property type="molecule type" value="Genomic_DNA"/>
</dbReference>
<evidence type="ECO:0000313" key="4">
    <source>
        <dbReference type="Proteomes" id="UP001314170"/>
    </source>
</evidence>
<dbReference type="Proteomes" id="UP001314170">
    <property type="component" value="Unassembled WGS sequence"/>
</dbReference>
<dbReference type="AlphaFoldDB" id="A0AAV1SK46"/>
<dbReference type="PANTHER" id="PTHR35546">
    <property type="entry name" value="F-BOX PROTEIN INTERACTION DOMAIN PROTEIN-RELATED"/>
    <property type="match status" value="1"/>
</dbReference>
<protein>
    <recommendedName>
        <fullName evidence="2">F-box domain-containing protein</fullName>
    </recommendedName>
</protein>
<name>A0AAV1SK46_9ROSI</name>
<dbReference type="SUPFAM" id="SSF81383">
    <property type="entry name" value="F-box domain"/>
    <property type="match status" value="1"/>
</dbReference>
<dbReference type="InterPro" id="IPR055290">
    <property type="entry name" value="At3g26010-like"/>
</dbReference>
<proteinExistence type="predicted"/>
<gene>
    <name evidence="3" type="ORF">DCAF_LOCUS23777</name>
</gene>
<evidence type="ECO:0000256" key="1">
    <source>
        <dbReference type="SAM" id="MobiDB-lite"/>
    </source>
</evidence>
<sequence>MAGDSEKASRSRDQSLVSFFNKRTRIDNPSSSSSPSSSESSKFCLNDLKDLLIEVFQRLPTTKSAILCKCVCKNWYSLISTPFFACRFITHNFNRQYKQNPSALIINFLDLTGNGVLAFSDEPIFKFSGFGLNYLPERKGLVKVSAIFNDLMLCSVDDFGVGKIRYYICNPFTMQWVSSLCMNMEEAWNIKTMWDLFVSLIILKIAKENVPSIADIVLEGSGYEWLTNVVEYNRKLLWYNGKQFFAYDPFNPELSTFIDCSYIQSTKILYTGDYRIGVCQGFLHLMEFVDLGNSRTLIIWKLRDYDKWEWSLEDHFDLDAMIPGSPLVQAILGDSEHMLGPLAFHPCDGDIVYLHFENFVISCNRRTKELRMAGTIPGDSYFYSLGKVFHIELPLWPTPIASPIEILPFY</sequence>
<feature type="domain" description="F-box" evidence="2">
    <location>
        <begin position="50"/>
        <end position="82"/>
    </location>
</feature>
<dbReference type="InterPro" id="IPR001810">
    <property type="entry name" value="F-box_dom"/>
</dbReference>